<evidence type="ECO:0000256" key="7">
    <source>
        <dbReference type="ARBA" id="ARBA00023163"/>
    </source>
</evidence>
<evidence type="ECO:0000256" key="2">
    <source>
        <dbReference type="ARBA" id="ARBA00004123"/>
    </source>
</evidence>
<dbReference type="PANTHER" id="PTHR35298:SF11">
    <property type="entry name" value="DNA-BINDING PROTEIN S1FA1-RELATED"/>
    <property type="match status" value="1"/>
</dbReference>
<evidence type="ECO:0000256" key="10">
    <source>
        <dbReference type="SAM" id="Phobius"/>
    </source>
</evidence>
<evidence type="ECO:0000313" key="12">
    <source>
        <dbReference type="Proteomes" id="UP001055439"/>
    </source>
</evidence>
<keyword evidence="6 11" id="KW-0238">DNA-binding</keyword>
<evidence type="ECO:0000256" key="1">
    <source>
        <dbReference type="ARBA" id="ARBA00002946"/>
    </source>
</evidence>
<evidence type="ECO:0000256" key="5">
    <source>
        <dbReference type="ARBA" id="ARBA00023015"/>
    </source>
</evidence>
<dbReference type="GO" id="GO:0005634">
    <property type="term" value="C:nucleus"/>
    <property type="evidence" value="ECO:0007669"/>
    <property type="project" value="UniProtKB-SubCell"/>
</dbReference>
<comment type="similarity">
    <text evidence="3">Belongs to the S1FA transcription factor family.</text>
</comment>
<keyword evidence="10" id="KW-0472">Membrane</keyword>
<keyword evidence="7" id="KW-0804">Transcription</keyword>
<proteinExistence type="inferred from homology"/>
<keyword evidence="5" id="KW-0805">Transcription regulation</keyword>
<evidence type="ECO:0000313" key="11">
    <source>
        <dbReference type="EMBL" id="URD93065.1"/>
    </source>
</evidence>
<evidence type="ECO:0000256" key="6">
    <source>
        <dbReference type="ARBA" id="ARBA00023125"/>
    </source>
</evidence>
<keyword evidence="10" id="KW-1133">Transmembrane helix</keyword>
<evidence type="ECO:0000256" key="3">
    <source>
        <dbReference type="ARBA" id="ARBA00007382"/>
    </source>
</evidence>
<comment type="subcellular location">
    <subcellularLocation>
        <location evidence="2">Nucleus</location>
    </subcellularLocation>
</comment>
<reference evidence="11" key="1">
    <citation type="submission" date="2022-05" db="EMBL/GenBank/DDBJ databases">
        <title>The Musa troglodytarum L. genome provides insights into the mechanism of non-climacteric behaviour and enrichment of carotenoids.</title>
        <authorList>
            <person name="Wang J."/>
        </authorList>
    </citation>
    <scope>NUCLEOTIDE SEQUENCE</scope>
    <source>
        <tissue evidence="11">Leaf</tissue>
    </source>
</reference>
<keyword evidence="12" id="KW-1185">Reference proteome</keyword>
<dbReference type="PANTHER" id="PTHR35298">
    <property type="entry name" value="DNA-BINDING PROTEIN S1FA2"/>
    <property type="match status" value="1"/>
</dbReference>
<gene>
    <name evidence="11" type="ORF">MUK42_01836</name>
</gene>
<organism evidence="11 12">
    <name type="scientific">Musa troglodytarum</name>
    <name type="common">fe'i banana</name>
    <dbReference type="NCBI Taxonomy" id="320322"/>
    <lineage>
        <taxon>Eukaryota</taxon>
        <taxon>Viridiplantae</taxon>
        <taxon>Streptophyta</taxon>
        <taxon>Embryophyta</taxon>
        <taxon>Tracheophyta</taxon>
        <taxon>Spermatophyta</taxon>
        <taxon>Magnoliopsida</taxon>
        <taxon>Liliopsida</taxon>
        <taxon>Zingiberales</taxon>
        <taxon>Musaceae</taxon>
        <taxon>Musa</taxon>
    </lineage>
</organism>
<evidence type="ECO:0000256" key="8">
    <source>
        <dbReference type="ARBA" id="ARBA00023242"/>
    </source>
</evidence>
<sequence length="147" mass="16443">MDRAGPTRPSVAQRQLKPRLWTRVHRAGKSPPFWWHSLVFPSDLPARGGCPRDRESGTEGRLVRSASMDEQFSDAAGDVIKEETTRGLNPGLVVLLVVGGLLLLFLLGNYVLYMYAQKTLPPRRKKPISKKKLKRERLKQGVSAPGE</sequence>
<feature type="region of interest" description="Disordered" evidence="9">
    <location>
        <begin position="124"/>
        <end position="147"/>
    </location>
</feature>
<comment type="function">
    <text evidence="1">DNA-binding protein that specifically recognizes a negative element (S1F) within the RPS1 promoter.</text>
</comment>
<keyword evidence="10" id="KW-0812">Transmembrane</keyword>
<dbReference type="GO" id="GO:0006355">
    <property type="term" value="P:regulation of DNA-templated transcription"/>
    <property type="evidence" value="ECO:0007669"/>
    <property type="project" value="InterPro"/>
</dbReference>
<dbReference type="Proteomes" id="UP001055439">
    <property type="component" value="Chromosome 3"/>
</dbReference>
<dbReference type="Pfam" id="PF04689">
    <property type="entry name" value="S1FA"/>
    <property type="match status" value="1"/>
</dbReference>
<dbReference type="GO" id="GO:0003677">
    <property type="term" value="F:DNA binding"/>
    <property type="evidence" value="ECO:0007669"/>
    <property type="project" value="UniProtKB-KW"/>
</dbReference>
<feature type="compositionally biased region" description="Basic residues" evidence="9">
    <location>
        <begin position="124"/>
        <end position="137"/>
    </location>
</feature>
<accession>A0A9E7FCW7</accession>
<protein>
    <submittedName>
        <fullName evidence="11">DNA-binding protein</fullName>
    </submittedName>
</protein>
<keyword evidence="8" id="KW-0539">Nucleus</keyword>
<dbReference type="InterPro" id="IPR006779">
    <property type="entry name" value="S1FA_DNA-bd"/>
</dbReference>
<name>A0A9E7FCW7_9LILI</name>
<dbReference type="OrthoDB" id="1722435at2759"/>
<dbReference type="EMBL" id="CP097505">
    <property type="protein sequence ID" value="URD93065.1"/>
    <property type="molecule type" value="Genomic_DNA"/>
</dbReference>
<evidence type="ECO:0000256" key="9">
    <source>
        <dbReference type="SAM" id="MobiDB-lite"/>
    </source>
</evidence>
<feature type="transmembrane region" description="Helical" evidence="10">
    <location>
        <begin position="92"/>
        <end position="116"/>
    </location>
</feature>
<dbReference type="AlphaFoldDB" id="A0A9E7FCW7"/>
<evidence type="ECO:0000256" key="4">
    <source>
        <dbReference type="ARBA" id="ARBA00022491"/>
    </source>
</evidence>
<keyword evidence="4" id="KW-0678">Repressor</keyword>